<evidence type="ECO:0000313" key="1">
    <source>
        <dbReference type="EMBL" id="KAJ1675517.1"/>
    </source>
</evidence>
<proteinExistence type="predicted"/>
<dbReference type="Proteomes" id="UP001145114">
    <property type="component" value="Unassembled WGS sequence"/>
</dbReference>
<accession>A0ACC1HGC3</accession>
<sequence>MPHTCARPSLLCYECHTENLGHRSDEEPSIDTILTDADECQPLLRGEASAESGAATLINVASTVSPPFEGVGAATNITTTAIISTPPHLSGDYEKQQRCPQPGWHQEVGSNNSRNRGSISCGLLILGTFYLLLFVGFVIDNLTNDYNPVLDSLHKDKVDDSSPSFTGSFGASEATCDPSGMYLGIRPTMLTRVSVEEEIKHHSYPPAGSYAGNYCHCSVTGPTAGPVNIVSADLAVRDVVLVLPRLTKDVAKLYRQNRGYPGRYEFRAIIIDDALCTLCLGEEIDAIRTAFRIRVYCSDQSDR</sequence>
<organism evidence="1 2">
    <name type="scientific">Spiromyces aspiralis</name>
    <dbReference type="NCBI Taxonomy" id="68401"/>
    <lineage>
        <taxon>Eukaryota</taxon>
        <taxon>Fungi</taxon>
        <taxon>Fungi incertae sedis</taxon>
        <taxon>Zoopagomycota</taxon>
        <taxon>Kickxellomycotina</taxon>
        <taxon>Kickxellomycetes</taxon>
        <taxon>Kickxellales</taxon>
        <taxon>Kickxellaceae</taxon>
        <taxon>Spiromyces</taxon>
    </lineage>
</organism>
<gene>
    <name evidence="1" type="ORF">EV182_001108</name>
</gene>
<dbReference type="EMBL" id="JAMZIH010005270">
    <property type="protein sequence ID" value="KAJ1675517.1"/>
    <property type="molecule type" value="Genomic_DNA"/>
</dbReference>
<evidence type="ECO:0000313" key="2">
    <source>
        <dbReference type="Proteomes" id="UP001145114"/>
    </source>
</evidence>
<reference evidence="1" key="1">
    <citation type="submission" date="2022-06" db="EMBL/GenBank/DDBJ databases">
        <title>Phylogenomic reconstructions and comparative analyses of Kickxellomycotina fungi.</title>
        <authorList>
            <person name="Reynolds N.K."/>
            <person name="Stajich J.E."/>
            <person name="Barry K."/>
            <person name="Grigoriev I.V."/>
            <person name="Crous P."/>
            <person name="Smith M.E."/>
        </authorList>
    </citation>
    <scope>NUCLEOTIDE SEQUENCE</scope>
    <source>
        <strain evidence="1">RSA 2271</strain>
    </source>
</reference>
<keyword evidence="2" id="KW-1185">Reference proteome</keyword>
<protein>
    <submittedName>
        <fullName evidence="1">Uncharacterized protein</fullName>
    </submittedName>
</protein>
<name>A0ACC1HGC3_9FUNG</name>
<comment type="caution">
    <text evidence="1">The sequence shown here is derived from an EMBL/GenBank/DDBJ whole genome shotgun (WGS) entry which is preliminary data.</text>
</comment>